<dbReference type="EMBL" id="DVLC01000105">
    <property type="protein sequence ID" value="HIT47291.1"/>
    <property type="molecule type" value="Genomic_DNA"/>
</dbReference>
<accession>A0A9D1KH17</accession>
<gene>
    <name evidence="1" type="ORF">IAC35_05480</name>
</gene>
<evidence type="ECO:0000313" key="2">
    <source>
        <dbReference type="Proteomes" id="UP000886881"/>
    </source>
</evidence>
<evidence type="ECO:0008006" key="3">
    <source>
        <dbReference type="Google" id="ProtNLM"/>
    </source>
</evidence>
<protein>
    <recommendedName>
        <fullName evidence="3">Lipoprotein</fullName>
    </recommendedName>
</protein>
<comment type="caution">
    <text evidence="1">The sequence shown here is derived from an EMBL/GenBank/DDBJ whole genome shotgun (WGS) entry which is preliminary data.</text>
</comment>
<reference evidence="1" key="2">
    <citation type="journal article" date="2021" name="PeerJ">
        <title>Extensive microbial diversity within the chicken gut microbiome revealed by metagenomics and culture.</title>
        <authorList>
            <person name="Gilroy R."/>
            <person name="Ravi A."/>
            <person name="Getino M."/>
            <person name="Pursley I."/>
            <person name="Horton D.L."/>
            <person name="Alikhan N.F."/>
            <person name="Baker D."/>
            <person name="Gharbi K."/>
            <person name="Hall N."/>
            <person name="Watson M."/>
            <person name="Adriaenssens E.M."/>
            <person name="Foster-Nyarko E."/>
            <person name="Jarju S."/>
            <person name="Secka A."/>
            <person name="Antonio M."/>
            <person name="Oren A."/>
            <person name="Chaudhuri R.R."/>
            <person name="La Ragione R."/>
            <person name="Hildebrand F."/>
            <person name="Pallen M.J."/>
        </authorList>
    </citation>
    <scope>NUCLEOTIDE SEQUENCE</scope>
    <source>
        <strain evidence="1">ChiHecec2B26-709</strain>
    </source>
</reference>
<name>A0A9D1KH17_9BACT</name>
<dbReference type="Proteomes" id="UP000886881">
    <property type="component" value="Unassembled WGS sequence"/>
</dbReference>
<evidence type="ECO:0000313" key="1">
    <source>
        <dbReference type="EMBL" id="HIT47291.1"/>
    </source>
</evidence>
<proteinExistence type="predicted"/>
<organism evidence="1 2">
    <name type="scientific">Candidatus Cryptobacteroides merdipullorum</name>
    <dbReference type="NCBI Taxonomy" id="2840771"/>
    <lineage>
        <taxon>Bacteria</taxon>
        <taxon>Pseudomonadati</taxon>
        <taxon>Bacteroidota</taxon>
        <taxon>Bacteroidia</taxon>
        <taxon>Bacteroidales</taxon>
        <taxon>Candidatus Cryptobacteroides</taxon>
    </lineage>
</organism>
<dbReference type="PROSITE" id="PS51257">
    <property type="entry name" value="PROKAR_LIPOPROTEIN"/>
    <property type="match status" value="1"/>
</dbReference>
<reference evidence="1" key="1">
    <citation type="submission" date="2020-10" db="EMBL/GenBank/DDBJ databases">
        <authorList>
            <person name="Gilroy R."/>
        </authorList>
    </citation>
    <scope>NUCLEOTIDE SEQUENCE</scope>
    <source>
        <strain evidence="1">ChiHecec2B26-709</strain>
    </source>
</reference>
<dbReference type="AlphaFoldDB" id="A0A9D1KH17"/>
<sequence>MAFKTFISLVPACLAAISCTHLHDGGVKREIVFEVTVASNTRAAGNDGLRLPENEDIAVQGYSLPSDENTIEDSARNPLLLMDQNIQGPNYAYDWLYYEIDQLWGGKSMKTIYDPCPYGYKVPYDELETLFKAASYCYNNYIYFEGRVIGLGASDQAFSAQERKSSFLSNESR</sequence>